<dbReference type="InterPro" id="IPR036291">
    <property type="entry name" value="NAD(P)-bd_dom_sf"/>
</dbReference>
<evidence type="ECO:0000313" key="4">
    <source>
        <dbReference type="Proteomes" id="UP000034037"/>
    </source>
</evidence>
<dbReference type="RefSeq" id="WP_003861016.1">
    <property type="nucleotide sequence ID" value="NZ_CP011309.1"/>
</dbReference>
<dbReference type="Proteomes" id="UP000034037">
    <property type="component" value="Chromosome"/>
</dbReference>
<dbReference type="GO" id="GO:0016491">
    <property type="term" value="F:oxidoreductase activity"/>
    <property type="evidence" value="ECO:0007669"/>
    <property type="project" value="UniProtKB-KW"/>
</dbReference>
<name>A0A0F6WPF4_9CORY</name>
<sequence>MRIAVIGTGGVGRTLAAALFDLGHDVAIGTRKVENTLANTEPDMFGNPPFAQWQETYPDIALLPFDEAGAFGDVIINATNGANSLRALTAVGADNLAGKILLDVALPLDLSQGMPPTLTIANDDSLGEQIQRTIPEAKVVKSLSSVAYAVMVDPSRIPGDHDLFIAGDDQAAKNTVQEPLEGFGWPATPFIDLGDITGARGAEMYSRLYFTLTGALGTFDLNIKVIRAS</sequence>
<dbReference type="EMBL" id="CP011309">
    <property type="protein sequence ID" value="AKF26080.1"/>
    <property type="molecule type" value="Genomic_DNA"/>
</dbReference>
<accession>A0A0F6WPF4</accession>
<dbReference type="PATRIC" id="fig|92706.3.peg.23"/>
<dbReference type="Pfam" id="PF03807">
    <property type="entry name" value="F420_oxidored"/>
    <property type="match status" value="1"/>
</dbReference>
<dbReference type="AlphaFoldDB" id="A0A0F6WPF4"/>
<keyword evidence="4" id="KW-1185">Reference proteome</keyword>
<reference evidence="3 4" key="1">
    <citation type="submission" date="2015-04" db="EMBL/GenBank/DDBJ databases">
        <title>Complete Genome Sequence of Brevibacterium flavum ATCC 15168.</title>
        <authorList>
            <person name="Ahn J."/>
            <person name="Park G."/>
            <person name="Jeon W."/>
            <person name="Jang Y."/>
            <person name="Jang M."/>
            <person name="Lee H."/>
            <person name="Lee H."/>
        </authorList>
    </citation>
    <scope>NUCLEOTIDE SEQUENCE [LARGE SCALE GENOMIC DNA]</scope>
    <source>
        <strain evidence="3 4">ATCC 15168</strain>
    </source>
</reference>
<keyword evidence="1" id="KW-0560">Oxidoreductase</keyword>
<proteinExistence type="predicted"/>
<dbReference type="PANTHER" id="PTHR14239">
    <property type="entry name" value="DUDULIN-RELATED"/>
    <property type="match status" value="1"/>
</dbReference>
<gene>
    <name evidence="3" type="ORF">YH66_00120</name>
</gene>
<dbReference type="Gene3D" id="3.40.50.720">
    <property type="entry name" value="NAD(P)-binding Rossmann-like Domain"/>
    <property type="match status" value="1"/>
</dbReference>
<dbReference type="InterPro" id="IPR028939">
    <property type="entry name" value="P5C_Rdtase_cat_N"/>
</dbReference>
<evidence type="ECO:0000313" key="3">
    <source>
        <dbReference type="EMBL" id="AKF26080.1"/>
    </source>
</evidence>
<protein>
    <submittedName>
        <fullName evidence="3">NADP oxidoreductase</fullName>
    </submittedName>
</protein>
<dbReference type="HOGENOM" id="CLU_076368_2_0_11"/>
<dbReference type="InterPro" id="IPR051267">
    <property type="entry name" value="STEAP_metalloreductase"/>
</dbReference>
<organism evidence="3 4">
    <name type="scientific">[Brevibacterium] flavum</name>
    <dbReference type="NCBI Taxonomy" id="92706"/>
    <lineage>
        <taxon>Bacteria</taxon>
        <taxon>Bacillati</taxon>
        <taxon>Actinomycetota</taxon>
        <taxon>Actinomycetes</taxon>
        <taxon>Mycobacteriales</taxon>
        <taxon>Corynebacteriaceae</taxon>
        <taxon>Corynebacterium</taxon>
    </lineage>
</organism>
<evidence type="ECO:0000256" key="1">
    <source>
        <dbReference type="ARBA" id="ARBA00023002"/>
    </source>
</evidence>
<evidence type="ECO:0000259" key="2">
    <source>
        <dbReference type="Pfam" id="PF03807"/>
    </source>
</evidence>
<feature type="domain" description="Pyrroline-5-carboxylate reductase catalytic N-terminal" evidence="2">
    <location>
        <begin position="2"/>
        <end position="105"/>
    </location>
</feature>
<dbReference type="SUPFAM" id="SSF51735">
    <property type="entry name" value="NAD(P)-binding Rossmann-fold domains"/>
    <property type="match status" value="1"/>
</dbReference>